<dbReference type="InterPro" id="IPR011006">
    <property type="entry name" value="CheY-like_superfamily"/>
</dbReference>
<accession>A0ABR6YG03</accession>
<dbReference type="InterPro" id="IPR016032">
    <property type="entry name" value="Sig_transdc_resp-reg_C-effctor"/>
</dbReference>
<evidence type="ECO:0000256" key="7">
    <source>
        <dbReference type="PROSITE-ProRule" id="PRU01091"/>
    </source>
</evidence>
<dbReference type="EMBL" id="JACOGA010000019">
    <property type="protein sequence ID" value="MBC3875510.1"/>
    <property type="molecule type" value="Genomic_DNA"/>
</dbReference>
<organism evidence="10 11">
    <name type="scientific">Undibacterium flavidum</name>
    <dbReference type="NCBI Taxonomy" id="2762297"/>
    <lineage>
        <taxon>Bacteria</taxon>
        <taxon>Pseudomonadati</taxon>
        <taxon>Pseudomonadota</taxon>
        <taxon>Betaproteobacteria</taxon>
        <taxon>Burkholderiales</taxon>
        <taxon>Oxalobacteraceae</taxon>
        <taxon>Undibacterium</taxon>
    </lineage>
</organism>
<sequence length="235" mass="26194">MNSIASVLVVEDDHKIAQVLIDYLQASGYQTAHCDNGTIALQRLRSEAFDLLLLDRMLPGMDGVALCIALRQFSTVPVIMLTAMIEEDDKLDGLEAGADDYVCKPFSPREVMARVKAQLRRSLLSNNAEPSSSLFEINAENMSITLQGQVLALTPVEYRLFAELIKHPSRVYSRQQLLNVASEDYRESGDRTIDAHIKNIRKKITSVKSTSTIAFADCLQSVYGVGYRFELPVSY</sequence>
<feature type="modified residue" description="4-aspartylphosphate" evidence="6">
    <location>
        <position position="55"/>
    </location>
</feature>
<feature type="domain" description="OmpR/PhoB-type" evidence="9">
    <location>
        <begin position="127"/>
        <end position="231"/>
    </location>
</feature>
<evidence type="ECO:0000259" key="9">
    <source>
        <dbReference type="PROSITE" id="PS51755"/>
    </source>
</evidence>
<keyword evidence="11" id="KW-1185">Reference proteome</keyword>
<dbReference type="SMART" id="SM00862">
    <property type="entry name" value="Trans_reg_C"/>
    <property type="match status" value="1"/>
</dbReference>
<evidence type="ECO:0000256" key="1">
    <source>
        <dbReference type="ARBA" id="ARBA00022553"/>
    </source>
</evidence>
<gene>
    <name evidence="10" type="ORF">H8K55_18110</name>
</gene>
<dbReference type="SUPFAM" id="SSF52172">
    <property type="entry name" value="CheY-like"/>
    <property type="match status" value="1"/>
</dbReference>
<evidence type="ECO:0000256" key="5">
    <source>
        <dbReference type="ARBA" id="ARBA00023163"/>
    </source>
</evidence>
<dbReference type="Pfam" id="PF00072">
    <property type="entry name" value="Response_reg"/>
    <property type="match status" value="1"/>
</dbReference>
<evidence type="ECO:0000256" key="3">
    <source>
        <dbReference type="ARBA" id="ARBA00023015"/>
    </source>
</evidence>
<evidence type="ECO:0000313" key="11">
    <source>
        <dbReference type="Proteomes" id="UP000624279"/>
    </source>
</evidence>
<feature type="DNA-binding region" description="OmpR/PhoB-type" evidence="7">
    <location>
        <begin position="127"/>
        <end position="231"/>
    </location>
</feature>
<dbReference type="PANTHER" id="PTHR48111">
    <property type="entry name" value="REGULATOR OF RPOS"/>
    <property type="match status" value="1"/>
</dbReference>
<dbReference type="Gene3D" id="6.10.250.690">
    <property type="match status" value="1"/>
</dbReference>
<dbReference type="Gene3D" id="1.10.10.10">
    <property type="entry name" value="Winged helix-like DNA-binding domain superfamily/Winged helix DNA-binding domain"/>
    <property type="match status" value="1"/>
</dbReference>
<dbReference type="Pfam" id="PF00486">
    <property type="entry name" value="Trans_reg_C"/>
    <property type="match status" value="1"/>
</dbReference>
<dbReference type="CDD" id="cd00383">
    <property type="entry name" value="trans_reg_C"/>
    <property type="match status" value="1"/>
</dbReference>
<dbReference type="InterPro" id="IPR001789">
    <property type="entry name" value="Sig_transdc_resp-reg_receiver"/>
</dbReference>
<dbReference type="InterPro" id="IPR036388">
    <property type="entry name" value="WH-like_DNA-bd_sf"/>
</dbReference>
<proteinExistence type="predicted"/>
<keyword evidence="5" id="KW-0804">Transcription</keyword>
<dbReference type="PROSITE" id="PS51755">
    <property type="entry name" value="OMPR_PHOB"/>
    <property type="match status" value="1"/>
</dbReference>
<dbReference type="Gene3D" id="3.40.50.2300">
    <property type="match status" value="1"/>
</dbReference>
<dbReference type="InterPro" id="IPR001867">
    <property type="entry name" value="OmpR/PhoB-type_DNA-bd"/>
</dbReference>
<feature type="domain" description="Response regulatory" evidence="8">
    <location>
        <begin position="6"/>
        <end position="119"/>
    </location>
</feature>
<dbReference type="PROSITE" id="PS50110">
    <property type="entry name" value="RESPONSE_REGULATORY"/>
    <property type="match status" value="1"/>
</dbReference>
<dbReference type="SMART" id="SM00448">
    <property type="entry name" value="REC"/>
    <property type="match status" value="1"/>
</dbReference>
<protein>
    <submittedName>
        <fullName evidence="10">Response regulator</fullName>
    </submittedName>
</protein>
<dbReference type="Proteomes" id="UP000624279">
    <property type="component" value="Unassembled WGS sequence"/>
</dbReference>
<dbReference type="SUPFAM" id="SSF46894">
    <property type="entry name" value="C-terminal effector domain of the bipartite response regulators"/>
    <property type="match status" value="1"/>
</dbReference>
<evidence type="ECO:0000313" key="10">
    <source>
        <dbReference type="EMBL" id="MBC3875510.1"/>
    </source>
</evidence>
<evidence type="ECO:0000256" key="4">
    <source>
        <dbReference type="ARBA" id="ARBA00023125"/>
    </source>
</evidence>
<name>A0ABR6YG03_9BURK</name>
<reference evidence="10 11" key="1">
    <citation type="submission" date="2020-08" db="EMBL/GenBank/DDBJ databases">
        <title>Novel species isolated from subtropical streams in China.</title>
        <authorList>
            <person name="Lu H."/>
        </authorList>
    </citation>
    <scope>NUCLEOTIDE SEQUENCE [LARGE SCALE GENOMIC DNA]</scope>
    <source>
        <strain evidence="10 11">LX15W</strain>
    </source>
</reference>
<keyword evidence="2" id="KW-0902">Two-component regulatory system</keyword>
<dbReference type="InterPro" id="IPR039420">
    <property type="entry name" value="WalR-like"/>
</dbReference>
<keyword evidence="3" id="KW-0805">Transcription regulation</keyword>
<evidence type="ECO:0000256" key="6">
    <source>
        <dbReference type="PROSITE-ProRule" id="PRU00169"/>
    </source>
</evidence>
<keyword evidence="4 7" id="KW-0238">DNA-binding</keyword>
<comment type="caution">
    <text evidence="10">The sequence shown here is derived from an EMBL/GenBank/DDBJ whole genome shotgun (WGS) entry which is preliminary data.</text>
</comment>
<dbReference type="PANTHER" id="PTHR48111:SF4">
    <property type="entry name" value="DNA-BINDING DUAL TRANSCRIPTIONAL REGULATOR OMPR"/>
    <property type="match status" value="1"/>
</dbReference>
<evidence type="ECO:0000256" key="2">
    <source>
        <dbReference type="ARBA" id="ARBA00023012"/>
    </source>
</evidence>
<evidence type="ECO:0000259" key="8">
    <source>
        <dbReference type="PROSITE" id="PS50110"/>
    </source>
</evidence>
<dbReference type="RefSeq" id="WP_186943472.1">
    <property type="nucleotide sequence ID" value="NZ_JACOGA010000019.1"/>
</dbReference>
<keyword evidence="1 6" id="KW-0597">Phosphoprotein</keyword>